<feature type="region of interest" description="Disordered" evidence="1">
    <location>
        <begin position="96"/>
        <end position="148"/>
    </location>
</feature>
<comment type="caution">
    <text evidence="2">The sequence shown here is derived from an EMBL/GenBank/DDBJ whole genome shotgun (WGS) entry which is preliminary data.</text>
</comment>
<evidence type="ECO:0000313" key="3">
    <source>
        <dbReference type="Proteomes" id="UP001157418"/>
    </source>
</evidence>
<sequence length="178" mass="19266">MSVLSKRTRNDGASSSAAVPIGGRRKWRRLDGLPVLPQYVDCGDCSWICEYCGAFFCCVERALNISTAAHARYTHCCRAGSAVLSAKPVGDNEGIIGHGTLSSPNLHQQPRPGDPVAHARHVPSDAGDMSAANESARTNPFNDHQAPTKHTTTKIFCNQMSSSILNEEHFCNRISTNE</sequence>
<reference evidence="2 3" key="1">
    <citation type="submission" date="2022-01" db="EMBL/GenBank/DDBJ databases">
        <authorList>
            <person name="Xiong W."/>
            <person name="Schranz E."/>
        </authorList>
    </citation>
    <scope>NUCLEOTIDE SEQUENCE [LARGE SCALE GENOMIC DNA]</scope>
</reference>
<proteinExistence type="predicted"/>
<name>A0AAU9PNN5_9ASTR</name>
<evidence type="ECO:0000256" key="1">
    <source>
        <dbReference type="SAM" id="MobiDB-lite"/>
    </source>
</evidence>
<feature type="compositionally biased region" description="Polar residues" evidence="1">
    <location>
        <begin position="132"/>
        <end position="142"/>
    </location>
</feature>
<dbReference type="AlphaFoldDB" id="A0AAU9PNN5"/>
<accession>A0AAU9PNN5</accession>
<protein>
    <submittedName>
        <fullName evidence="2">Uncharacterized protein</fullName>
    </submittedName>
</protein>
<dbReference type="EMBL" id="CAKMRJ010005745">
    <property type="protein sequence ID" value="CAH1451991.1"/>
    <property type="molecule type" value="Genomic_DNA"/>
</dbReference>
<evidence type="ECO:0000313" key="2">
    <source>
        <dbReference type="EMBL" id="CAH1451991.1"/>
    </source>
</evidence>
<keyword evidence="3" id="KW-1185">Reference proteome</keyword>
<dbReference type="Proteomes" id="UP001157418">
    <property type="component" value="Unassembled WGS sequence"/>
</dbReference>
<organism evidence="2 3">
    <name type="scientific">Lactuca virosa</name>
    <dbReference type="NCBI Taxonomy" id="75947"/>
    <lineage>
        <taxon>Eukaryota</taxon>
        <taxon>Viridiplantae</taxon>
        <taxon>Streptophyta</taxon>
        <taxon>Embryophyta</taxon>
        <taxon>Tracheophyta</taxon>
        <taxon>Spermatophyta</taxon>
        <taxon>Magnoliopsida</taxon>
        <taxon>eudicotyledons</taxon>
        <taxon>Gunneridae</taxon>
        <taxon>Pentapetalae</taxon>
        <taxon>asterids</taxon>
        <taxon>campanulids</taxon>
        <taxon>Asterales</taxon>
        <taxon>Asteraceae</taxon>
        <taxon>Cichorioideae</taxon>
        <taxon>Cichorieae</taxon>
        <taxon>Lactucinae</taxon>
        <taxon>Lactuca</taxon>
    </lineage>
</organism>
<gene>
    <name evidence="2" type="ORF">LVIROSA_LOCUS37317</name>
</gene>